<organism evidence="2 3">
    <name type="scientific">Phormidesmis priestleyi</name>
    <dbReference type="NCBI Taxonomy" id="268141"/>
    <lineage>
        <taxon>Bacteria</taxon>
        <taxon>Bacillati</taxon>
        <taxon>Cyanobacteriota</taxon>
        <taxon>Cyanophyceae</taxon>
        <taxon>Leptolyngbyales</taxon>
        <taxon>Leptolyngbyaceae</taxon>
        <taxon>Phormidesmis</taxon>
    </lineage>
</organism>
<proteinExistence type="predicted"/>
<feature type="non-terminal residue" evidence="2">
    <location>
        <position position="136"/>
    </location>
</feature>
<evidence type="ECO:0000256" key="1">
    <source>
        <dbReference type="SAM" id="Phobius"/>
    </source>
</evidence>
<dbReference type="Proteomes" id="UP000249794">
    <property type="component" value="Unassembled WGS sequence"/>
</dbReference>
<sequence>MITSIKRAIDRFPLLFLLVLALIPRLYNLNSPVIGVHSWRQADTAAIARNFYEALLIHPGQLWRFAYPQVDWGGGSYAETEFPLYPALVSLIYRVLGPHEIYARGLSVIFSLIGLYFLQIDLELVLTTFQVLGVCL</sequence>
<feature type="transmembrane region" description="Helical" evidence="1">
    <location>
        <begin position="101"/>
        <end position="118"/>
    </location>
</feature>
<dbReference type="AlphaFoldDB" id="A0A2W4Y018"/>
<name>A0A2W4Y018_9CYAN</name>
<evidence type="ECO:0000313" key="2">
    <source>
        <dbReference type="EMBL" id="PZO61372.1"/>
    </source>
</evidence>
<evidence type="ECO:0000313" key="3">
    <source>
        <dbReference type="Proteomes" id="UP000249794"/>
    </source>
</evidence>
<keyword evidence="1" id="KW-0472">Membrane</keyword>
<keyword evidence="1" id="KW-0812">Transmembrane</keyword>
<protein>
    <recommendedName>
        <fullName evidence="4">Glycosyltransferase RgtA/B/C/D-like domain-containing protein</fullName>
    </recommendedName>
</protein>
<reference evidence="2 3" key="2">
    <citation type="submission" date="2018-06" db="EMBL/GenBank/DDBJ databases">
        <title>Metagenomic assembly of (sub)arctic Cyanobacteria and their associated microbiome from non-axenic cultures.</title>
        <authorList>
            <person name="Baurain D."/>
        </authorList>
    </citation>
    <scope>NUCLEOTIDE SEQUENCE [LARGE SCALE GENOMIC DNA]</scope>
    <source>
        <strain evidence="2">ULC027bin1</strain>
    </source>
</reference>
<reference evidence="3" key="1">
    <citation type="submission" date="2018-04" db="EMBL/GenBank/DDBJ databases">
        <authorList>
            <person name="Cornet L."/>
        </authorList>
    </citation>
    <scope>NUCLEOTIDE SEQUENCE [LARGE SCALE GENOMIC DNA]</scope>
</reference>
<accession>A0A2W4Y018</accession>
<dbReference type="EMBL" id="QBMP01000001">
    <property type="protein sequence ID" value="PZO61372.1"/>
    <property type="molecule type" value="Genomic_DNA"/>
</dbReference>
<gene>
    <name evidence="2" type="ORF">DCF15_00280</name>
</gene>
<evidence type="ECO:0008006" key="4">
    <source>
        <dbReference type="Google" id="ProtNLM"/>
    </source>
</evidence>
<keyword evidence="1" id="KW-1133">Transmembrane helix</keyword>
<comment type="caution">
    <text evidence="2">The sequence shown here is derived from an EMBL/GenBank/DDBJ whole genome shotgun (WGS) entry which is preliminary data.</text>
</comment>